<keyword evidence="5" id="KW-0045">Antibiotic biosynthesis</keyword>
<dbReference type="CDD" id="cd19534">
    <property type="entry name" value="E_NRPS"/>
    <property type="match status" value="2"/>
</dbReference>
<accession>A0ABW0EPS1</accession>
<dbReference type="InterPro" id="IPR010071">
    <property type="entry name" value="AA_adenyl_dom"/>
</dbReference>
<dbReference type="PANTHER" id="PTHR45527:SF1">
    <property type="entry name" value="FATTY ACID SYNTHASE"/>
    <property type="match status" value="1"/>
</dbReference>
<dbReference type="InterPro" id="IPR045851">
    <property type="entry name" value="AMP-bd_C_sf"/>
</dbReference>
<feature type="compositionally biased region" description="Basic and acidic residues" evidence="6">
    <location>
        <begin position="1666"/>
        <end position="1677"/>
    </location>
</feature>
<evidence type="ECO:0000313" key="8">
    <source>
        <dbReference type="EMBL" id="MFC5288832.1"/>
    </source>
</evidence>
<proteinExistence type="predicted"/>
<dbReference type="InterPro" id="IPR025110">
    <property type="entry name" value="AMP-bd_C"/>
</dbReference>
<protein>
    <submittedName>
        <fullName evidence="8">Non-ribosomal peptide synthase/polyketide synthase</fullName>
    </submittedName>
</protein>
<dbReference type="Gene3D" id="3.30.559.30">
    <property type="entry name" value="Nonribosomal peptide synthetase, condensation domain"/>
    <property type="match status" value="7"/>
</dbReference>
<dbReference type="NCBIfam" id="TIGR01720">
    <property type="entry name" value="NRPS-para261"/>
    <property type="match status" value="3"/>
</dbReference>
<dbReference type="Proteomes" id="UP001596157">
    <property type="component" value="Unassembled WGS sequence"/>
</dbReference>
<feature type="domain" description="Carrier" evidence="7">
    <location>
        <begin position="503"/>
        <end position="578"/>
    </location>
</feature>
<dbReference type="CDD" id="cd05930">
    <property type="entry name" value="A_NRPS"/>
    <property type="match status" value="1"/>
</dbReference>
<dbReference type="NCBIfam" id="TIGR01733">
    <property type="entry name" value="AA-adenyl-dom"/>
    <property type="match status" value="5"/>
</dbReference>
<dbReference type="InterPro" id="IPR001242">
    <property type="entry name" value="Condensation_dom"/>
</dbReference>
<dbReference type="Gene3D" id="3.30.300.30">
    <property type="match status" value="5"/>
</dbReference>
<sequence length="5989" mass="634269">MTTQDAPSRPRNDGADPAARLTDFLEHWAGTTPDAVAVRHPGGALSYADLDAEAGAVALRLRSLGVGPESVVAVALPRSAEMVVAQLGVLKAGGAFLPVDPDYPAERVRHMLDDAGPAVLVTSAAVARRLPEVPTELVLLDGARTPGVHTAATAAAHPAYVIYTSGSTGRPKGVVVTHTGLAAFAAAEAEHFRAGPGDRVLLFSSPSFDASVLELALALAAGATMVVPPPGPLLGSALGALLAAERVTHTLIPPVALATVDPVPDLPELSTLVVGADTCPPELVRRWAPGRRMVNAYGPTESTVVSTWSGALAEDADVPIGTAIPGTRAYVLDADLRPAESGELYVAGAGLARGYLGAPGLTAQRFLPDPHGAPGARMYRTGDQVRRGSDGQLRFLGRVDHQVKIRGFRIEPGEVEAALRARPGVRDAVVVARADDSGLKRLVAYITADGDPGDLRAHVADRLPAHLVPAAVVELAAFPLSANGKLNRDALPAPVWGGGGHDAARTATEAAVLRAWSEVLGVAAVGVDEDFLALGGDSILATRLLARLTADLGVDLDLRSVFTARTPAALAALIDDQDAGAAITPGAGEGTVALSASQRRLWLLDQADPGDPEYNTGIAVGLAGPLDTQVLQRALNAVAARHDALRTTFGDGAQVVADAAEIPLRTAASTDLDRDLAEELRVPFDLSRGPLTRAVLLDHEGEHVLLIAQHHIVTDGWSVRLLIAEVLEHYRALLSGERPEVPALPVSYRDFSQWQRARLTDEALRPHLDRLRGTLAGLPVLDLPTDRPRPRVRSKAGAAHRTTVGAALTDALARLARNHDASLFTVLAAAVQVLLARYSGQRDVAVGTITAGRDRPEVQDLLGFFVNTAVLRSDVDNDLTVADFLAQVREAVLGVFEHAEVPFDRLVDELRPERDPGRTPLVQALVLLQQPEPAPHEVAGLRVRPHPLPRPASRFDVVFEFTPSAEALELVLEYDTALFEPATAERVAEHLTRLLAAFAAAPRHRLGELSLLADDERDRIVTGWNPPVPVAEATIPELFAAQAAATPEAPAVGCDGTVLTYRELDERSNQLARLLIERGAGPERFVAVALPRTPELIVALFAVLKAGAAYQPIDLSHPPERVAALLADTRPLLTITAERLPGDTLGPHAPGYSPAPLTDVERRARLLPAHPAYVIHTSGSTGRPKGVVVTHASVADLARWAAADLGPALARVAASTSLNFDVSVFEVFTPLLAGGRIELVRDVLALGEGAAAEATLVSGVPSAFTQMLAGDGLAARPAVTVLAGEALPPHVARQVADSLPGTRVANIYGPTEATVYATAWYAPDGPTPDAVPIGKPITGTRAYVLDADLRPVPVGVPGELHLGGRGLARGYLDQAGLTAERFIADPHGEPGDRMYRTGDVVRWTADGDLRYLGRADHQVKIRGFRVELGEIDAALVAHDAVTEAATVAREDGGHRRLVSYVVGSADADELRAHLARRLPEYMVPAAIVGLDALPLNPNGKLDRRALPAPDFTGGDDHVAPRTETERVLARVWAEVLGLPRVGVHDNFFLLGGDSILGLRVAARAREAGLRVIARDLFLHQTIAALAPHTASADEVRAEQGPVTGDAPLTPVQHWMFATTGEHPGHFAQSIDLAVAPGTDPDALRGALAALLEHHDALRTRFTRADGRWSQRTADPRETPAPSDGTDDAGAAFDIEDGPLVRAVLDGERLTLAVHHLVVDTVSWRLLLEDLGTAYAQIHRGEPVRLPAKTTPFRDWARALDAFTRSGGFAGEQAHWARTADPALPVDRPGAALGQASVTARLGREETTALLQRVPEAYRTRVNDVLLAGLGRVLADWTGRDGVPVMLEGHGREDDLLPGVDLSRTVGWFTAMHPFVVRGHENWAEAITSTKEALRAVPRHGIGHAALRHIAEVPCGAAPRISFNYLGDADLPDTGGLVTGVLSPLELRTHPDAVRPHLIDVVARVDAGELEATWFYSPGVHDESTVAGLARGLVAALAEIVAHCATAGGRTPSDFPLARLSQSQVDSLVGDGRDVEDLFPLSPTQAGMVFHRGSADADAYLQQIEFVVDADAERLAEAWRAVARATPALRTELVWDGVAEPLQLVRRDARLPVRVLDWTGATDADVEAERAALRAEDRATGIDLAAGPLSRVVLARLSPERTRVLWTFHHVVLDGWSLFLVLSDLLTALRGGTPPPRPPFGDHIAWLARQDIAAAEAHWRAALAGIAEPTALPFDRPPAPDHPAQSSARADVRLDRDTTAALTGLAQRGGLTLGTVLRGAWALLLAHHEGPRPGRDRDVVFGTTVSGRPAELPGVESMAGMFITTVPTRVRISPDEPLLPWLRALQHEQNEAQPHEHLPLARVRAGTDLPDPLFHSILVVENYPVTDHDLRELTGVESTNFPLALVAYPDAELGLSFGYDPALFDAATIARLAGRMLALLRGIAAGPDRAALDIPVLDDAEAATLARWHGEETGTPAETVTGAFAERVRRAPDAAAVVADGVVISSAALAEDANRLAHRLLALGVRPEDRVALLLRRSPAVVLAELAVLTAGGAYLPLDATAPVPRTRDLARAAGVRVVITDAEGADTARRVHTGPIVLVDDPTLAEEPAGAPDVPITPDSLAYVMYTSGSTGTPKGVAVRHRDIVALARDDRFAGDAHQCTLLHSALAFDATTYEAWVPLLRGGRIAVAPPGDVEPALLRSVIPALGVTALWLTAGLFRVVAEDDPGCLAGLGEVWTGGDVVPAAAVRAVLDACPGITVVDGYGPTETTTFATCHPMTGEVPENVPIGRPLNGMRAYVLDADRRLAPIGAPGELYLAGTGLARGYLGQPGLTAERFTPDPFTPGERAYRTGDVVRWGEDGVLRFLGRADDQVKVRGFRIEPGEVEAALLRHPEVTQAVVVAHRRDGRTRLAGYVVPATADPAALRGFLTAALPDYLVPAAIVPLAALPLTANAKVDRRALPEPDWTATATAAHVAPSSDAERVLAGIWAGLLGLERIGALDNFFEIGGDSILGIQMVSRARAAGWALTARDVFAHPALADLAAAATPVGHDGPRAEQGRVSGPAPLTPIQHWFLDADNPDHAVFTQSVALDLAADVDPVALGRALTVLIGHHDALRTRFTRDGDRWRQTGTAAAEIVLETADGTPDEVAVRLAERLDLASGPLVLAALLPGPVLVLVVHHLVVDGVSWRVLLEDLATAYRQETLPAKTTSFRDWARALEGHARAGGFADELPRWRGLDTDPALPADGPGAGTVEAMGQVTVRLDAEHTAALLSAVPAAYRTRVDEVLLAALGRALTDWSGRDRVLIDVEGHGREEDAVPGAVDLSRTVGWFTSIYPVALHAHADWASALKSTKEALRAIPRRGVGHGALRHLAGALPEPAPRISFNYLGQFDWSGAGLITGVRGGIGGHAHPGMPRAHQLDLVCHVLDGELEFTWYHDRGIHRAETVGGLAEAVLAALRGIVAHCAEPGAGGRTPSDFPLARLTQSEVDGLVGGAGAVEDVYPLTPMQAGMVFHSLVDGAGEAYFNQVVLTLDGIGDPEALAEAWRAVVAANPVLRSRMVWEGVAEPVQVVRGDAVLPVALLDFSGQDHAAALERHLAEDRALGVDLTAPPLMRVAIAPGDGGRATVVWTFHHVLLDGWSAAEVFAEVCARYAGHAVAARRPFRDYLSWLAGRDHAQAERFWRAELAGLSPTPLPYDRRPVEAHRASSGRTCRLVLPAATAERLRAQAQRHGLTASTVVQGAWGLLLARFAGTEDVVFGTTVSGRPADLPGVESMVGLFINTVPTRLRVRRGMGTAAWLAEVQARQAEARRHDHAALNQLRAWGGVGGGANLFDSIVVFENYPFDPEALAATGVRLVGSTDTEPTNYPISVVVRPGGDGMVIDIDHDPDLFDESTARGLAEHLELLLTAVTDDPTTPVGALPVFTDAQARMLSALGGLDNAVPPPDTVTARWAAVLAADPAAPAVTAAGVAWTRAELDQLSGRLASRLLALGVSAEQPVALLAERSPWLVVAELAILKAGGAYLPLDLRAPRSRLREVLEQSGTRVLLTDTTWAGVSAAVHSGHVQLLHDVDDEPAEPVRVAPDSLAYVMYTSGSTGVPKGVAVRHRDITALADDSRFAGPAHECVLLHSPLAFDATTYELWAPLLRGGRVAVAPAGDLDPSALRQAITAHGVTGMWLTAGLFRVIADDDPACLAGLGEVWTGGDVVPAAAVRAVLDACPGITVVDGYGPTETTTFATAYRIPREVPDSIPIGSPLDGVRASVRDAELRPVPVGAPGELCLGGAGLARGYLGRPGLTAERFVPDPSGAPGERLYRTGDVVAWTGSGELRFLGRVDDQVKIRGFRIEPGEVEAALAAHPAVTHAVVIVRAEGRSKRLVAYAVAEGVDGAALKAHLAEQLPDYMVPSVVVPLAEFPLTPNGKVDRKALPEPAAEARAARTAPRTRAETTLAQVWAGVLGVEQVGVEEDFFALGGDSILSIQVVSRARAQGLRITPRQVFDHPTVAGLAAVAQPLAAEAERGPVSGDAPLTPVQRWFFATIGPDPTRFDQSMALTLAPGVDTAALRRALNALACHHDALRMRYTRTADGWRQHNAAPGGDIALGETGVDLADGPLLTAELSEEDSTLRLAVHHLVTDGVSWRVLLEDLDTAYRQAAAGKPIDLGPRTTSFRDWARLLSEHARAFTAELPYWRSVIDGADPALPRDADGRNTSASTREHTVWLDTDETRALLREVPRAYHTRVNDVLLTALGMTLTDWSGHERVLVEVEGHGREEDAVPAPVDLSRTVGWFTSMFPVALSAHGDIATALRTTKEDLRAMPRNGVGYGVLRHLTGDLAAVPEQAVGFNYLGQFDWSGVLGGLITGVGGLESDVSPDAERPHLLDVVARVDGDRMGITWLYSDNVHHIDTVRRLARGLAEALRRIIAHCAAGGGGHTPSDFPLARLDQSQVDALTRGRAVLDVYPLTPMQAGMVVHGLSQAEQGVYLEQVTFVLDGVDGGAAGLAALADAWRHTVAHTPVLRTAIAWHGLPEPVQVVHRRAELPVAVLDWTGQPQEENLRALLAEDKARGIDLTAPPLLRVTLARVSATEVRVLWTFHHVLLDGWSVFHVLGDVLDAYRSLRAGTPPVPAERPPFRDHVRWLAEQDDERAAAHWAAVMAGFAEPTPLPLDRRPGPGHAPRSSSWTTEEMGVERTAALTAFARDHGLTLNALVQGAWALLLSAHSGHSDVCFGATAAGRPPELPGVDRITGIFITTTPVRVRVPAAVPVARWLRTLQTEQAAARSAQHVPLAVAQAGSDLAPGAAAFDSIVVFENYPVDAESEAGPVVRDLDARETTNYPLTLVAAPGERLGVQLGFDPDLVSEGTARRLCGHVLTLLEEIAAHPNAPLGSLDLRPSGDRARLADWSGAAVAGEQAPPLLPELIAEQAARTPDALALLGDQGELTYRDLDTRANRLAHLLAARGAGPERIVALALPRSVDIVVAQLAAWKAGAAYLPVDPAYPAERITAMLTDAAPLLVLTDADTAPVAAQAGVPVLVLAGDTAAEQPDHAPRVEPRPDDPAYVIYTSGSTGRPKGVTVTHRGLPAFAAAERAHLRAGPGDRVLQFSSPSFDASVLELCLALPSGAALVVPPAGPLLGEHLAEVLTRWRVTHALIPPVALATLPAETALPDLRTLVSGGEACTPELVRRWAPNRRMVNAYGPTESTVVTSWSAPLRLDGGTPIGRPLPGTRVHVLDAALRPVPVGVPGELFVAGIGLARGYLNRPGLTADRFVPDPDGPAGSRMYRTGDRVRWSADGVLEFLGRTDHQVKVRGFRVEPGEVEARLRELPGIDDAVVVVSDQRLIAYATGPDPDPDGARAALARTLPDYLVPAVVVPLAALPLSPNGKLDRAALPEPVLPDTGAERVAPRTDTEEVLALIWAEVLELPDVGVTDSFVDLGGDSVRALRVGSRAREAFDVALTPRDVLTARTIAALADVVEDLVLADLELAAATDQQA</sequence>
<feature type="domain" description="Carrier" evidence="7">
    <location>
        <begin position="5900"/>
        <end position="5975"/>
    </location>
</feature>
<feature type="domain" description="Carrier" evidence="7">
    <location>
        <begin position="4439"/>
        <end position="4513"/>
    </location>
</feature>
<feature type="domain" description="Carrier" evidence="7">
    <location>
        <begin position="1519"/>
        <end position="1593"/>
    </location>
</feature>
<evidence type="ECO:0000313" key="9">
    <source>
        <dbReference type="Proteomes" id="UP001596157"/>
    </source>
</evidence>
<dbReference type="InterPro" id="IPR009081">
    <property type="entry name" value="PP-bd_ACP"/>
</dbReference>
<organism evidence="8 9">
    <name type="scientific">Actinokineospora guangxiensis</name>
    <dbReference type="NCBI Taxonomy" id="1490288"/>
    <lineage>
        <taxon>Bacteria</taxon>
        <taxon>Bacillati</taxon>
        <taxon>Actinomycetota</taxon>
        <taxon>Actinomycetes</taxon>
        <taxon>Pseudonocardiales</taxon>
        <taxon>Pseudonocardiaceae</taxon>
        <taxon>Actinokineospora</taxon>
    </lineage>
</organism>
<name>A0ABW0EPS1_9PSEU</name>
<dbReference type="Gene3D" id="1.10.1200.10">
    <property type="entry name" value="ACP-like"/>
    <property type="match status" value="5"/>
</dbReference>
<dbReference type="CDD" id="cd12117">
    <property type="entry name" value="A_NRPS_Srf_like"/>
    <property type="match status" value="2"/>
</dbReference>
<comment type="caution">
    <text evidence="8">The sequence shown here is derived from an EMBL/GenBank/DDBJ whole genome shotgun (WGS) entry which is preliminary data.</text>
</comment>
<feature type="domain" description="Carrier" evidence="7">
    <location>
        <begin position="2975"/>
        <end position="3049"/>
    </location>
</feature>
<dbReference type="SUPFAM" id="SSF52777">
    <property type="entry name" value="CoA-dependent acyltransferases"/>
    <property type="match status" value="14"/>
</dbReference>
<dbReference type="Pfam" id="PF13193">
    <property type="entry name" value="AMP-binding_C"/>
    <property type="match status" value="4"/>
</dbReference>
<dbReference type="InterPro" id="IPR020845">
    <property type="entry name" value="AMP-binding_CS"/>
</dbReference>
<dbReference type="RefSeq" id="WP_378248685.1">
    <property type="nucleotide sequence ID" value="NZ_JBHSKF010000008.1"/>
</dbReference>
<dbReference type="NCBIfam" id="NF003417">
    <property type="entry name" value="PRK04813.1"/>
    <property type="match status" value="6"/>
</dbReference>
<dbReference type="InterPro" id="IPR023213">
    <property type="entry name" value="CAT-like_dom_sf"/>
</dbReference>
<dbReference type="CDD" id="cd19531">
    <property type="entry name" value="LCL_NRPS-like"/>
    <property type="match status" value="1"/>
</dbReference>
<dbReference type="EMBL" id="JBHSKF010000008">
    <property type="protein sequence ID" value="MFC5288832.1"/>
    <property type="molecule type" value="Genomic_DNA"/>
</dbReference>
<dbReference type="PANTHER" id="PTHR45527">
    <property type="entry name" value="NONRIBOSOMAL PEPTIDE SYNTHETASE"/>
    <property type="match status" value="1"/>
</dbReference>
<evidence type="ECO:0000256" key="5">
    <source>
        <dbReference type="ARBA" id="ARBA00023194"/>
    </source>
</evidence>
<dbReference type="InterPro" id="IPR020806">
    <property type="entry name" value="PKS_PP-bd"/>
</dbReference>
<dbReference type="NCBIfam" id="NF004282">
    <property type="entry name" value="PRK05691.1"/>
    <property type="match status" value="6"/>
</dbReference>
<evidence type="ECO:0000256" key="3">
    <source>
        <dbReference type="ARBA" id="ARBA00022553"/>
    </source>
</evidence>
<dbReference type="CDD" id="cd19543">
    <property type="entry name" value="DCL_NRPS"/>
    <property type="match status" value="3"/>
</dbReference>
<keyword evidence="9" id="KW-1185">Reference proteome</keyword>
<feature type="region of interest" description="Disordered" evidence="6">
    <location>
        <begin position="2230"/>
        <end position="2250"/>
    </location>
</feature>
<evidence type="ECO:0000256" key="1">
    <source>
        <dbReference type="ARBA" id="ARBA00001957"/>
    </source>
</evidence>
<keyword evidence="3" id="KW-0597">Phosphoprotein</keyword>
<feature type="region of interest" description="Disordered" evidence="6">
    <location>
        <begin position="1666"/>
        <end position="1686"/>
    </location>
</feature>
<dbReference type="Pfam" id="PF00668">
    <property type="entry name" value="Condensation"/>
    <property type="match status" value="8"/>
</dbReference>
<dbReference type="InterPro" id="IPR006162">
    <property type="entry name" value="Ppantetheine_attach_site"/>
</dbReference>
<dbReference type="Pfam" id="PF00501">
    <property type="entry name" value="AMP-binding"/>
    <property type="match status" value="5"/>
</dbReference>
<dbReference type="Gene3D" id="2.30.38.10">
    <property type="entry name" value="Luciferase, Domain 3"/>
    <property type="match status" value="5"/>
</dbReference>
<evidence type="ECO:0000259" key="7">
    <source>
        <dbReference type="PROSITE" id="PS50075"/>
    </source>
</evidence>
<dbReference type="InterPro" id="IPR000873">
    <property type="entry name" value="AMP-dep_synth/lig_dom"/>
</dbReference>
<dbReference type="CDD" id="cd17652">
    <property type="entry name" value="A_NRPS_CmdD_like"/>
    <property type="match status" value="1"/>
</dbReference>
<reference evidence="9" key="1">
    <citation type="journal article" date="2019" name="Int. J. Syst. Evol. Microbiol.">
        <title>The Global Catalogue of Microorganisms (GCM) 10K type strain sequencing project: providing services to taxonomists for standard genome sequencing and annotation.</title>
        <authorList>
            <consortium name="The Broad Institute Genomics Platform"/>
            <consortium name="The Broad Institute Genome Sequencing Center for Infectious Disease"/>
            <person name="Wu L."/>
            <person name="Ma J."/>
        </authorList>
    </citation>
    <scope>NUCLEOTIDE SEQUENCE [LARGE SCALE GENOMIC DNA]</scope>
    <source>
        <strain evidence="9">CCUG 59778</strain>
    </source>
</reference>
<dbReference type="InterPro" id="IPR036736">
    <property type="entry name" value="ACP-like_sf"/>
</dbReference>
<keyword evidence="2" id="KW-0596">Phosphopantetheine</keyword>
<evidence type="ECO:0000256" key="2">
    <source>
        <dbReference type="ARBA" id="ARBA00022450"/>
    </source>
</evidence>
<dbReference type="PROSITE" id="PS00012">
    <property type="entry name" value="PHOSPHOPANTETHEINE"/>
    <property type="match status" value="5"/>
</dbReference>
<dbReference type="Gene3D" id="3.40.50.980">
    <property type="match status" value="10"/>
</dbReference>
<dbReference type="Pfam" id="PF00550">
    <property type="entry name" value="PP-binding"/>
    <property type="match status" value="5"/>
</dbReference>
<gene>
    <name evidence="8" type="ORF">ACFPM7_17385</name>
</gene>
<dbReference type="Gene3D" id="3.30.559.10">
    <property type="entry name" value="Chloramphenicol acetyltransferase-like domain"/>
    <property type="match status" value="7"/>
</dbReference>
<dbReference type="SUPFAM" id="SSF47336">
    <property type="entry name" value="ACP-like"/>
    <property type="match status" value="5"/>
</dbReference>
<dbReference type="PROSITE" id="PS50075">
    <property type="entry name" value="CARRIER"/>
    <property type="match status" value="5"/>
</dbReference>
<dbReference type="InterPro" id="IPR010060">
    <property type="entry name" value="NRPS_synth"/>
</dbReference>
<dbReference type="SUPFAM" id="SSF56801">
    <property type="entry name" value="Acetyl-CoA synthetase-like"/>
    <property type="match status" value="5"/>
</dbReference>
<evidence type="ECO:0000256" key="4">
    <source>
        <dbReference type="ARBA" id="ARBA00022737"/>
    </source>
</evidence>
<feature type="region of interest" description="Disordered" evidence="6">
    <location>
        <begin position="5159"/>
        <end position="5182"/>
    </location>
</feature>
<dbReference type="SMART" id="SM00823">
    <property type="entry name" value="PKS_PP"/>
    <property type="match status" value="5"/>
</dbReference>
<comment type="cofactor">
    <cofactor evidence="1">
        <name>pantetheine 4'-phosphate</name>
        <dbReference type="ChEBI" id="CHEBI:47942"/>
    </cofactor>
</comment>
<dbReference type="PROSITE" id="PS00455">
    <property type="entry name" value="AMP_BINDING"/>
    <property type="match status" value="5"/>
</dbReference>
<keyword evidence="4" id="KW-0677">Repeat</keyword>
<evidence type="ECO:0000256" key="6">
    <source>
        <dbReference type="SAM" id="MobiDB-lite"/>
    </source>
</evidence>